<evidence type="ECO:0000256" key="9">
    <source>
        <dbReference type="ARBA" id="ARBA00022723"/>
    </source>
</evidence>
<dbReference type="Pfam" id="PF11838">
    <property type="entry name" value="ERAP1_C"/>
    <property type="match status" value="2"/>
</dbReference>
<evidence type="ECO:0000256" key="3">
    <source>
        <dbReference type="ARBA" id="ARBA00010136"/>
    </source>
</evidence>
<dbReference type="InterPro" id="IPR001930">
    <property type="entry name" value="Peptidase_M1"/>
</dbReference>
<evidence type="ECO:0000256" key="16">
    <source>
        <dbReference type="ARBA" id="ARBA00023180"/>
    </source>
</evidence>
<evidence type="ECO:0000256" key="1">
    <source>
        <dbReference type="ARBA" id="ARBA00000098"/>
    </source>
</evidence>
<dbReference type="InterPro" id="IPR014782">
    <property type="entry name" value="Peptidase_M1_dom"/>
</dbReference>
<dbReference type="CDD" id="cd09601">
    <property type="entry name" value="M1_APN-Q_like"/>
    <property type="match status" value="2"/>
</dbReference>
<dbReference type="Gene3D" id="2.60.40.1730">
    <property type="entry name" value="tricorn interacting facor f3 domain"/>
    <property type="match status" value="2"/>
</dbReference>
<dbReference type="GO" id="GO:0005886">
    <property type="term" value="C:plasma membrane"/>
    <property type="evidence" value="ECO:0007669"/>
    <property type="project" value="UniProtKB-SubCell"/>
</dbReference>
<sequence length="1763" mass="199430">MANIIHFATLFLVFCTTFAQDNYRLSTTVRPSHYEVELTLFPGFGPSASFSGSVQITLSTSASVSEFEVQSSSLTYSNIHLYDVADATQANLTDSYSENATYDKLTIRTSTDLAVGRTYILSATYTGILHDDMNGFYRSSYRDTNRTTRWLATTQFQPTYARRALPCFDEPSFKATFNISIIHPQDVHAIGNTPIISSETYDPTLGLNKTTFQQTPIMSTYLVAFVVSDFTGLTNTSVNYGVYAAPHLSNTLQYAFDVGPRLLTEMGNFINYPYLNSGIGKLDQVAIPDFSAGAMENWGLITYRESRLLFDQQESTFYSRKSIASVIMHEIAHMWFGDLVTCDWWSYTWLNEGFARYFQYFGTAWVETEMELDKQFVVEQLQAVFASDASTSSAALNSGCSSPGQISGKFGTISYNKGSSIIRMVRYFLGYNNWRSGLIDYISARQFSTGIPDQLYSAWSNYAQSLPSGLSLSTILRSWTDVGGFPLVKVSLSGNDAVITQQQFLLNSSQSSNREWYVPLTYTTSHERNFDNTTASYWLRPGQNVTIPNILHGGSGWVLLNLQQIGYYRVTYDDELWSQLARGLQEDNFDGIPDLNRAQIVDDVLTLARARQLSYLDAFNTISFLAKDTSYYPWYSAFTSFSYLRRRYQTHATLGSLFRAHLLEVMDSVYNSVSFARNSSESYIEVQKKELALQWACNLGHTECIQRAQDLYRSLRNNNRAVNPDIRSVVYCTALRYSNDSSDWYFLWNKLTQETLATEISLIITALGCSRNETLLDEYMTRALDSSAGLIRRQDITSVFSSVYGNNPEGIEIALNYVQNNYQSFIDYFRAPTKNYCFDSIIIANLSGNFLFLVNMVHIVHFATIFLVVCTTRALDLYRLGPTVTPTHYDVELTLLPGFGPAASFSGRVEITLETIALVTLFDLHASSLTFNSIRIYNTDDPAQTNIFRSYSKNATFGDKLWIRTTTDLVVGETYILVADYTGILHDDMNGFYRSSYRDTNGSTRWLATTQFEPTYARRAFPCFDEPNLKTTFRISIIHPEDVHALSNTPIVSTQIYNQTLGLTRTTFQQTPTMSTYLIAFVVSDFTGLTNTSINYGVYAPPHLINTTQYAFDIGPKLLTEMGNFINHSYLDSGIGKLDQVAIPDFSAGAMENWGLITYRQGLLLYDEEESTLSRKRSIATTIMHEIAHMWFGNLVTCDWWSFAWLNEGFARYFQYFGTAWVETEMELDKIFVVEQLQTALANDASASSPPLSSNCSSPSEIEDKFSTITYDKGASIIRMAKHFLGYDNWRSGLIDYISTYQYATGTARQLFARWTNGTLPSRLSVAAILLSWTDLGGFPVVKVSLSGNDVVITQKQFLLNSSQTSRDEYYVPITYTTSLERNFNNTTPSYWLVPRENLTISNILQGRSGWVLVNLQQTGYYRVTYDNELWSQLAQGLQRDNFDGIPDLNRAQIVDDVLTLARARQLTYSSALNTIAFLSNDTSYYPWYSAFTSFSYLKRRFQTHATLGTTLRDYLLEIMDSLYNNVSFTRNPSESYVDVQKKELALQWACNLGHSDCIEQAQDLYRSLRSNNIAVNPDVRTVVYCTALRYSNDSGDWYFLWNKLTRETLASEIILIINSLGCSKNETLLDEYITQTLNTSAGIIRNQDIGSALASVSGSNPEGIEIAFNYVKNNYQFLIDYSNDTSTVLSILSNIAGRMTNETQIQKLESWISENSNSLSAISSSVQSYIRSARNNLVWDRETAVQLNNFYFSNSSSFYSSS</sequence>
<feature type="domain" description="Peptidase M1 membrane alanine aminopeptidase" evidence="22">
    <location>
        <begin position="254"/>
        <end position="479"/>
    </location>
</feature>
<evidence type="ECO:0000256" key="5">
    <source>
        <dbReference type="ARBA" id="ARBA00015611"/>
    </source>
</evidence>
<dbReference type="InterPro" id="IPR024571">
    <property type="entry name" value="ERAP1-like_C_dom"/>
</dbReference>
<feature type="chain" id="PRO_5028927475" description="Aminopeptidase N" evidence="21">
    <location>
        <begin position="20"/>
        <end position="1763"/>
    </location>
</feature>
<dbReference type="InterPro" id="IPR050344">
    <property type="entry name" value="Peptidase_M1_aminopeptidases"/>
</dbReference>
<feature type="active site" description="Proton acceptor" evidence="18">
    <location>
        <position position="1186"/>
    </location>
</feature>
<evidence type="ECO:0000259" key="22">
    <source>
        <dbReference type="Pfam" id="PF01433"/>
    </source>
</evidence>
<evidence type="ECO:0000256" key="10">
    <source>
        <dbReference type="ARBA" id="ARBA00022729"/>
    </source>
</evidence>
<evidence type="ECO:0000256" key="17">
    <source>
        <dbReference type="ARBA" id="ARBA00023288"/>
    </source>
</evidence>
<keyword evidence="7" id="KW-0336">GPI-anchor</keyword>
<dbReference type="GO" id="GO:0070006">
    <property type="term" value="F:metalloaminopeptidase activity"/>
    <property type="evidence" value="ECO:0007669"/>
    <property type="project" value="TreeGrafter"/>
</dbReference>
<evidence type="ECO:0000256" key="7">
    <source>
        <dbReference type="ARBA" id="ARBA00022622"/>
    </source>
</evidence>
<feature type="signal peptide" evidence="21">
    <location>
        <begin position="1"/>
        <end position="19"/>
    </location>
</feature>
<dbReference type="Gene3D" id="1.10.390.10">
    <property type="entry name" value="Neutral Protease Domain 2"/>
    <property type="match status" value="2"/>
</dbReference>
<keyword evidence="13" id="KW-0482">Metalloprotease</keyword>
<evidence type="ECO:0000256" key="12">
    <source>
        <dbReference type="ARBA" id="ARBA00022833"/>
    </source>
</evidence>
<dbReference type="SUPFAM" id="SSF63737">
    <property type="entry name" value="Leukotriene A4 hydrolase N-terminal domain"/>
    <property type="match status" value="2"/>
</dbReference>
<reference evidence="26" key="1">
    <citation type="submission" date="2025-08" db="UniProtKB">
        <authorList>
            <consortium name="RefSeq"/>
        </authorList>
    </citation>
    <scope>IDENTIFICATION</scope>
    <source>
        <tissue evidence="26">Entire body</tissue>
    </source>
</reference>
<dbReference type="SUPFAM" id="SSF55486">
    <property type="entry name" value="Metalloproteases ('zincins'), catalytic domain"/>
    <property type="match status" value="2"/>
</dbReference>
<evidence type="ECO:0000256" key="2">
    <source>
        <dbReference type="ARBA" id="ARBA00004609"/>
    </source>
</evidence>
<evidence type="ECO:0000259" key="24">
    <source>
        <dbReference type="Pfam" id="PF17900"/>
    </source>
</evidence>
<dbReference type="FunFam" id="1.10.390.10:FF:000019">
    <property type="entry name" value="Aminopeptidase"/>
    <property type="match status" value="2"/>
</dbReference>
<dbReference type="GO" id="GO:0098552">
    <property type="term" value="C:side of membrane"/>
    <property type="evidence" value="ECO:0007669"/>
    <property type="project" value="UniProtKB-KW"/>
</dbReference>
<accession>A0A7F5R7Y3</accession>
<dbReference type="GO" id="GO:0043171">
    <property type="term" value="P:peptide catabolic process"/>
    <property type="evidence" value="ECO:0007669"/>
    <property type="project" value="TreeGrafter"/>
</dbReference>
<evidence type="ECO:0000256" key="21">
    <source>
        <dbReference type="SAM" id="SignalP"/>
    </source>
</evidence>
<name>A0A7F5R7Y3_AGRPL</name>
<comment type="similarity">
    <text evidence="3">Belongs to the peptidase M1 family.</text>
</comment>
<dbReference type="OrthoDB" id="10031169at2759"/>
<keyword evidence="25" id="KW-1185">Reference proteome</keyword>
<evidence type="ECO:0000256" key="19">
    <source>
        <dbReference type="PIRSR" id="PIRSR634016-3"/>
    </source>
</evidence>
<evidence type="ECO:0000259" key="23">
    <source>
        <dbReference type="Pfam" id="PF11838"/>
    </source>
</evidence>
<keyword evidence="8" id="KW-0645">Protease</keyword>
<keyword evidence="11" id="KW-0378">Hydrolase</keyword>
<proteinExistence type="inferred from homology"/>
<dbReference type="InParanoid" id="A0A7F5R7Y3"/>
<dbReference type="PRINTS" id="PR00756">
    <property type="entry name" value="ALADIPTASE"/>
</dbReference>
<feature type="domain" description="ERAP1-like C-terminal" evidence="23">
    <location>
        <begin position="1411"/>
        <end position="1728"/>
    </location>
</feature>
<dbReference type="FunFam" id="2.60.40.1730:FF:000013">
    <property type="entry name" value="Aminopeptidase"/>
    <property type="match status" value="2"/>
</dbReference>
<dbReference type="Pfam" id="PF17900">
    <property type="entry name" value="Peptidase_M1_N"/>
    <property type="match status" value="2"/>
</dbReference>
<evidence type="ECO:0000256" key="13">
    <source>
        <dbReference type="ARBA" id="ARBA00023049"/>
    </source>
</evidence>
<feature type="domain" description="Peptidase M1 membrane alanine aminopeptidase" evidence="22">
    <location>
        <begin position="1110"/>
        <end position="1317"/>
    </location>
</feature>
<dbReference type="GO" id="GO:0008270">
    <property type="term" value="F:zinc ion binding"/>
    <property type="evidence" value="ECO:0007669"/>
    <property type="project" value="InterPro"/>
</dbReference>
<dbReference type="GO" id="GO:0016285">
    <property type="term" value="F:alanyl aminopeptidase activity"/>
    <property type="evidence" value="ECO:0007669"/>
    <property type="project" value="UniProtKB-EC"/>
</dbReference>
<dbReference type="Gene3D" id="2.60.40.1910">
    <property type="match status" value="2"/>
</dbReference>
<dbReference type="GeneID" id="108734681"/>
<evidence type="ECO:0000256" key="6">
    <source>
        <dbReference type="ARBA" id="ARBA00022475"/>
    </source>
</evidence>
<evidence type="ECO:0000313" key="25">
    <source>
        <dbReference type="Proteomes" id="UP000192223"/>
    </source>
</evidence>
<protein>
    <recommendedName>
        <fullName evidence="5">Aminopeptidase N</fullName>
        <ecNumber evidence="4">3.4.11.2</ecNumber>
    </recommendedName>
</protein>
<dbReference type="Proteomes" id="UP000192223">
    <property type="component" value="Unplaced"/>
</dbReference>
<feature type="binding site" evidence="19">
    <location>
        <position position="1208"/>
    </location>
    <ligand>
        <name>Zn(2+)</name>
        <dbReference type="ChEBI" id="CHEBI:29105"/>
        <note>catalytic</note>
    </ligand>
</feature>
<evidence type="ECO:0000256" key="20">
    <source>
        <dbReference type="PIRSR" id="PIRSR634016-4"/>
    </source>
</evidence>
<feature type="domain" description="Aminopeptidase N-like N-terminal" evidence="24">
    <location>
        <begin position="886"/>
        <end position="1078"/>
    </location>
</feature>
<dbReference type="InterPro" id="IPR034016">
    <property type="entry name" value="M1_APN-typ"/>
</dbReference>
<keyword evidence="14" id="KW-0472">Membrane</keyword>
<keyword evidence="15" id="KW-1015">Disulfide bond</keyword>
<dbReference type="GO" id="GO:0006508">
    <property type="term" value="P:proteolysis"/>
    <property type="evidence" value="ECO:0007669"/>
    <property type="project" value="UniProtKB-KW"/>
</dbReference>
<dbReference type="EC" id="3.4.11.2" evidence="4"/>
<dbReference type="KEGG" id="apln:108734681"/>
<gene>
    <name evidence="26" type="primary">LOC108734681</name>
</gene>
<keyword evidence="9 19" id="KW-0479">Metal-binding</keyword>
<organism evidence="25 26">
    <name type="scientific">Agrilus planipennis</name>
    <name type="common">Emerald ash borer</name>
    <name type="synonym">Agrilus marcopoli</name>
    <dbReference type="NCBI Taxonomy" id="224129"/>
    <lineage>
        <taxon>Eukaryota</taxon>
        <taxon>Metazoa</taxon>
        <taxon>Ecdysozoa</taxon>
        <taxon>Arthropoda</taxon>
        <taxon>Hexapoda</taxon>
        <taxon>Insecta</taxon>
        <taxon>Pterygota</taxon>
        <taxon>Neoptera</taxon>
        <taxon>Endopterygota</taxon>
        <taxon>Coleoptera</taxon>
        <taxon>Polyphaga</taxon>
        <taxon>Elateriformia</taxon>
        <taxon>Buprestoidea</taxon>
        <taxon>Buprestidae</taxon>
        <taxon>Agrilinae</taxon>
        <taxon>Agrilus</taxon>
    </lineage>
</organism>
<comment type="subcellular location">
    <subcellularLocation>
        <location evidence="2">Cell membrane</location>
        <topology evidence="2">Lipid-anchor</topology>
        <topology evidence="2">GPI-anchor</topology>
    </subcellularLocation>
</comment>
<dbReference type="InterPro" id="IPR042097">
    <property type="entry name" value="Aminopeptidase_N-like_N_sf"/>
</dbReference>
<dbReference type="InterPro" id="IPR045357">
    <property type="entry name" value="Aminopeptidase_N-like_N"/>
</dbReference>
<dbReference type="Pfam" id="PF01433">
    <property type="entry name" value="Peptidase_M1"/>
    <property type="match status" value="2"/>
</dbReference>
<keyword evidence="16" id="KW-0325">Glycoprotein</keyword>
<comment type="cofactor">
    <cofactor evidence="19">
        <name>Zn(2+)</name>
        <dbReference type="ChEBI" id="CHEBI:29105"/>
    </cofactor>
    <text evidence="19">Binds 1 zinc ion per subunit.</text>
</comment>
<feature type="domain" description="Aminopeptidase N-like N-terminal" evidence="24">
    <location>
        <begin position="31"/>
        <end position="222"/>
    </location>
</feature>
<dbReference type="PANTHER" id="PTHR11533:SF301">
    <property type="entry name" value="AMINOPEPTIDASE"/>
    <property type="match status" value="1"/>
</dbReference>
<evidence type="ECO:0000256" key="18">
    <source>
        <dbReference type="PIRSR" id="PIRSR634016-1"/>
    </source>
</evidence>
<keyword evidence="10 21" id="KW-0732">Signal</keyword>
<feature type="binding site" evidence="19">
    <location>
        <position position="1189"/>
    </location>
    <ligand>
        <name>Zn(2+)</name>
        <dbReference type="ChEBI" id="CHEBI:29105"/>
        <note>catalytic</note>
    </ligand>
</feature>
<evidence type="ECO:0000256" key="11">
    <source>
        <dbReference type="ARBA" id="ARBA00022801"/>
    </source>
</evidence>
<dbReference type="RefSeq" id="XP_025832083.1">
    <property type="nucleotide sequence ID" value="XM_025976298.1"/>
</dbReference>
<keyword evidence="17" id="KW-0449">Lipoprotein</keyword>
<evidence type="ECO:0000313" key="26">
    <source>
        <dbReference type="RefSeq" id="XP_025832083.1"/>
    </source>
</evidence>
<dbReference type="FunFam" id="2.60.40.1910:FF:000008">
    <property type="entry name" value="Aminopeptidase"/>
    <property type="match status" value="2"/>
</dbReference>
<evidence type="ECO:0000256" key="8">
    <source>
        <dbReference type="ARBA" id="ARBA00022670"/>
    </source>
</evidence>
<dbReference type="GO" id="GO:0042277">
    <property type="term" value="F:peptide binding"/>
    <property type="evidence" value="ECO:0007669"/>
    <property type="project" value="TreeGrafter"/>
</dbReference>
<evidence type="ECO:0000256" key="14">
    <source>
        <dbReference type="ARBA" id="ARBA00023136"/>
    </source>
</evidence>
<evidence type="ECO:0000256" key="15">
    <source>
        <dbReference type="ARBA" id="ARBA00023157"/>
    </source>
</evidence>
<feature type="site" description="Transition state stabilizer" evidence="20">
    <location>
        <position position="1271"/>
    </location>
</feature>
<evidence type="ECO:0000256" key="4">
    <source>
        <dbReference type="ARBA" id="ARBA00012564"/>
    </source>
</evidence>
<dbReference type="PANTHER" id="PTHR11533">
    <property type="entry name" value="PROTEASE M1 ZINC METALLOPROTEASE"/>
    <property type="match status" value="1"/>
</dbReference>
<dbReference type="GO" id="GO:0005737">
    <property type="term" value="C:cytoplasm"/>
    <property type="evidence" value="ECO:0007669"/>
    <property type="project" value="TreeGrafter"/>
</dbReference>
<comment type="catalytic activity">
    <reaction evidence="1">
        <text>Release of an N-terminal amino acid, Xaa-|-Yaa- from a peptide, amide or arylamide. Xaa is preferably Ala, but may be most amino acids including Pro (slow action). When a terminal hydrophobic residue is followed by a prolyl residue, the two may be released as an intact Xaa-Pro dipeptide.</text>
        <dbReference type="EC" id="3.4.11.2"/>
    </reaction>
</comment>
<keyword evidence="12 19" id="KW-0862">Zinc</keyword>
<dbReference type="Gene3D" id="1.25.50.20">
    <property type="match status" value="2"/>
</dbReference>
<dbReference type="InterPro" id="IPR027268">
    <property type="entry name" value="Peptidase_M4/M1_CTD_sf"/>
</dbReference>
<dbReference type="FunFam" id="1.25.50.20:FF:000001">
    <property type="entry name" value="Aminopeptidase"/>
    <property type="match status" value="2"/>
</dbReference>
<feature type="binding site" evidence="19">
    <location>
        <position position="1185"/>
    </location>
    <ligand>
        <name>Zn(2+)</name>
        <dbReference type="ChEBI" id="CHEBI:29105"/>
        <note>catalytic</note>
    </ligand>
</feature>
<dbReference type="GO" id="GO:0005615">
    <property type="term" value="C:extracellular space"/>
    <property type="evidence" value="ECO:0007669"/>
    <property type="project" value="TreeGrafter"/>
</dbReference>
<feature type="domain" description="ERAP1-like C-terminal" evidence="23">
    <location>
        <begin position="557"/>
        <end position="842"/>
    </location>
</feature>
<keyword evidence="6" id="KW-1003">Cell membrane</keyword>